<dbReference type="GO" id="GO:0005634">
    <property type="term" value="C:nucleus"/>
    <property type="evidence" value="ECO:0007669"/>
    <property type="project" value="TreeGrafter"/>
</dbReference>
<dbReference type="PANTHER" id="PTHR22881:SF27">
    <property type="entry name" value="BROMODOMAIN CONTAINING 7_9"/>
    <property type="match status" value="1"/>
</dbReference>
<dbReference type="InterPro" id="IPR001487">
    <property type="entry name" value="Bromodomain"/>
</dbReference>
<sequence>MDKKEYFLYPVTPDVAPDYLQFIEHPMSFHDIIGKLLAHEYSTLDAVEADLSLIWTNSKTYNKSDTSYYKLAQRME</sequence>
<accession>A0A1X2IHN4</accession>
<dbReference type="InterPro" id="IPR036427">
    <property type="entry name" value="Bromodomain-like_sf"/>
</dbReference>
<dbReference type="SUPFAM" id="SSF47370">
    <property type="entry name" value="Bromodomain"/>
    <property type="match status" value="1"/>
</dbReference>
<evidence type="ECO:0000256" key="2">
    <source>
        <dbReference type="PROSITE-ProRule" id="PRU00035"/>
    </source>
</evidence>
<feature type="non-terminal residue" evidence="4">
    <location>
        <position position="76"/>
    </location>
</feature>
<gene>
    <name evidence="4" type="ORF">BCR42DRAFT_326245</name>
</gene>
<dbReference type="PROSITE" id="PS50014">
    <property type="entry name" value="BROMODOMAIN_2"/>
    <property type="match status" value="1"/>
</dbReference>
<dbReference type="STRING" id="90262.A0A1X2IHN4"/>
<evidence type="ECO:0000313" key="4">
    <source>
        <dbReference type="EMBL" id="ORZ16876.1"/>
    </source>
</evidence>
<feature type="domain" description="Bromo" evidence="3">
    <location>
        <begin position="1"/>
        <end position="69"/>
    </location>
</feature>
<dbReference type="GO" id="GO:0006357">
    <property type="term" value="P:regulation of transcription by RNA polymerase II"/>
    <property type="evidence" value="ECO:0007669"/>
    <property type="project" value="TreeGrafter"/>
</dbReference>
<dbReference type="Pfam" id="PF00439">
    <property type="entry name" value="Bromodomain"/>
    <property type="match status" value="1"/>
</dbReference>
<dbReference type="GO" id="GO:0006325">
    <property type="term" value="P:chromatin organization"/>
    <property type="evidence" value="ECO:0007669"/>
    <property type="project" value="UniProtKB-ARBA"/>
</dbReference>
<evidence type="ECO:0000259" key="3">
    <source>
        <dbReference type="PROSITE" id="PS50014"/>
    </source>
</evidence>
<keyword evidence="1 2" id="KW-0103">Bromodomain</keyword>
<dbReference type="CDD" id="cd04369">
    <property type="entry name" value="Bromodomain"/>
    <property type="match status" value="1"/>
</dbReference>
<keyword evidence="5" id="KW-1185">Reference proteome</keyword>
<dbReference type="Gene3D" id="1.20.920.10">
    <property type="entry name" value="Bromodomain-like"/>
    <property type="match status" value="1"/>
</dbReference>
<dbReference type="EMBL" id="MCGE01000010">
    <property type="protein sequence ID" value="ORZ16876.1"/>
    <property type="molecule type" value="Genomic_DNA"/>
</dbReference>
<name>A0A1X2IHN4_9FUNG</name>
<evidence type="ECO:0000313" key="5">
    <source>
        <dbReference type="Proteomes" id="UP000193560"/>
    </source>
</evidence>
<evidence type="ECO:0000256" key="1">
    <source>
        <dbReference type="ARBA" id="ARBA00023117"/>
    </source>
</evidence>
<comment type="caution">
    <text evidence="4">The sequence shown here is derived from an EMBL/GenBank/DDBJ whole genome shotgun (WGS) entry which is preliminary data.</text>
</comment>
<organism evidence="4 5">
    <name type="scientific">Absidia repens</name>
    <dbReference type="NCBI Taxonomy" id="90262"/>
    <lineage>
        <taxon>Eukaryota</taxon>
        <taxon>Fungi</taxon>
        <taxon>Fungi incertae sedis</taxon>
        <taxon>Mucoromycota</taxon>
        <taxon>Mucoromycotina</taxon>
        <taxon>Mucoromycetes</taxon>
        <taxon>Mucorales</taxon>
        <taxon>Cunninghamellaceae</taxon>
        <taxon>Absidia</taxon>
    </lineage>
</organism>
<dbReference type="Proteomes" id="UP000193560">
    <property type="component" value="Unassembled WGS sequence"/>
</dbReference>
<dbReference type="AlphaFoldDB" id="A0A1X2IHN4"/>
<proteinExistence type="predicted"/>
<dbReference type="OrthoDB" id="21449at2759"/>
<dbReference type="InterPro" id="IPR051831">
    <property type="entry name" value="Bromodomain_contain_prot"/>
</dbReference>
<dbReference type="PANTHER" id="PTHR22881">
    <property type="entry name" value="BROMODOMAIN CONTAINING PROTEIN"/>
    <property type="match status" value="1"/>
</dbReference>
<reference evidence="4 5" key="1">
    <citation type="submission" date="2016-07" db="EMBL/GenBank/DDBJ databases">
        <title>Pervasive Adenine N6-methylation of Active Genes in Fungi.</title>
        <authorList>
            <consortium name="DOE Joint Genome Institute"/>
            <person name="Mondo S.J."/>
            <person name="Dannebaum R.O."/>
            <person name="Kuo R.C."/>
            <person name="Labutti K."/>
            <person name="Haridas S."/>
            <person name="Kuo A."/>
            <person name="Salamov A."/>
            <person name="Ahrendt S.R."/>
            <person name="Lipzen A."/>
            <person name="Sullivan W."/>
            <person name="Andreopoulos W.B."/>
            <person name="Clum A."/>
            <person name="Lindquist E."/>
            <person name="Daum C."/>
            <person name="Ramamoorthy G.K."/>
            <person name="Gryganskyi A."/>
            <person name="Culley D."/>
            <person name="Magnuson J.K."/>
            <person name="James T.Y."/>
            <person name="O'Malley M.A."/>
            <person name="Stajich J.E."/>
            <person name="Spatafora J.W."/>
            <person name="Visel A."/>
            <person name="Grigoriev I.V."/>
        </authorList>
    </citation>
    <scope>NUCLEOTIDE SEQUENCE [LARGE SCALE GENOMIC DNA]</scope>
    <source>
        <strain evidence="4 5">NRRL 1336</strain>
    </source>
</reference>
<protein>
    <submittedName>
        <fullName evidence="4">Bromodomain-containing protein</fullName>
    </submittedName>
</protein>
<dbReference type="SMART" id="SM00297">
    <property type="entry name" value="BROMO"/>
    <property type="match status" value="1"/>
</dbReference>
<dbReference type="PRINTS" id="PR00503">
    <property type="entry name" value="BROMODOMAIN"/>
</dbReference>